<dbReference type="InterPro" id="IPR000953">
    <property type="entry name" value="Chromo/chromo_shadow_dom"/>
</dbReference>
<dbReference type="Pfam" id="PF00078">
    <property type="entry name" value="RVT_1"/>
    <property type="match status" value="1"/>
</dbReference>
<dbReference type="CDD" id="cd00303">
    <property type="entry name" value="retropepsin_like"/>
    <property type="match status" value="1"/>
</dbReference>
<dbReference type="CDD" id="cd01647">
    <property type="entry name" value="RT_LTR"/>
    <property type="match status" value="1"/>
</dbReference>
<protein>
    <recommendedName>
        <fullName evidence="7">Chromo domain-containing protein</fullName>
    </recommendedName>
</protein>
<dbReference type="SUPFAM" id="SSF56672">
    <property type="entry name" value="DNA/RNA polymerases"/>
    <property type="match status" value="2"/>
</dbReference>
<dbReference type="GO" id="GO:0016779">
    <property type="term" value="F:nucleotidyltransferase activity"/>
    <property type="evidence" value="ECO:0007669"/>
    <property type="project" value="UniProtKB-KW"/>
</dbReference>
<feature type="compositionally biased region" description="Basic and acidic residues" evidence="6">
    <location>
        <begin position="99"/>
        <end position="122"/>
    </location>
</feature>
<dbReference type="InterPro" id="IPR023780">
    <property type="entry name" value="Chromo_domain"/>
</dbReference>
<dbReference type="SUPFAM" id="SSF54160">
    <property type="entry name" value="Chromo domain-like"/>
    <property type="match status" value="1"/>
</dbReference>
<dbReference type="InterPro" id="IPR043502">
    <property type="entry name" value="DNA/RNA_pol_sf"/>
</dbReference>
<dbReference type="CDD" id="cd09274">
    <property type="entry name" value="RNase_HI_RT_Ty3"/>
    <property type="match status" value="1"/>
</dbReference>
<evidence type="ECO:0000256" key="5">
    <source>
        <dbReference type="ARBA" id="ARBA00023268"/>
    </source>
</evidence>
<dbReference type="Gene3D" id="1.10.340.70">
    <property type="match status" value="1"/>
</dbReference>
<keyword evidence="4" id="KW-0255">Endonuclease</keyword>
<evidence type="ECO:0000256" key="1">
    <source>
        <dbReference type="ARBA" id="ARBA00022679"/>
    </source>
</evidence>
<dbReference type="SMART" id="SM00298">
    <property type="entry name" value="CHROMO"/>
    <property type="match status" value="1"/>
</dbReference>
<dbReference type="Proteomes" id="UP000825729">
    <property type="component" value="Unassembled WGS sequence"/>
</dbReference>
<dbReference type="InterPro" id="IPR041588">
    <property type="entry name" value="Integrase_H2C2"/>
</dbReference>
<dbReference type="InterPro" id="IPR050951">
    <property type="entry name" value="Retrovirus_Pol_polyprotein"/>
</dbReference>
<dbReference type="Gene3D" id="2.40.70.10">
    <property type="entry name" value="Acid Proteases"/>
    <property type="match status" value="1"/>
</dbReference>
<dbReference type="PANTHER" id="PTHR37984:SF5">
    <property type="entry name" value="PROTEIN NYNRIN-LIKE"/>
    <property type="match status" value="1"/>
</dbReference>
<dbReference type="EMBL" id="JAINDJ010000002">
    <property type="protein sequence ID" value="KAG9459162.1"/>
    <property type="molecule type" value="Genomic_DNA"/>
</dbReference>
<dbReference type="Gene3D" id="3.30.70.270">
    <property type="match status" value="1"/>
</dbReference>
<dbReference type="Gene3D" id="2.40.50.40">
    <property type="match status" value="1"/>
</dbReference>
<dbReference type="InterPro" id="IPR041577">
    <property type="entry name" value="RT_RNaseH_2"/>
</dbReference>
<dbReference type="SUPFAM" id="SSF50630">
    <property type="entry name" value="Acid proteases"/>
    <property type="match status" value="1"/>
</dbReference>
<accession>A0AAV7FGG1</accession>
<keyword evidence="1" id="KW-0808">Transferase</keyword>
<dbReference type="InterPro" id="IPR005162">
    <property type="entry name" value="Retrotrans_gag_dom"/>
</dbReference>
<evidence type="ECO:0000256" key="6">
    <source>
        <dbReference type="SAM" id="MobiDB-lite"/>
    </source>
</evidence>
<evidence type="ECO:0000256" key="3">
    <source>
        <dbReference type="ARBA" id="ARBA00022722"/>
    </source>
</evidence>
<keyword evidence="9" id="KW-1185">Reference proteome</keyword>
<feature type="domain" description="Chromo" evidence="7">
    <location>
        <begin position="822"/>
        <end position="876"/>
    </location>
</feature>
<dbReference type="InterPro" id="IPR043128">
    <property type="entry name" value="Rev_trsase/Diguanyl_cyclase"/>
</dbReference>
<feature type="compositionally biased region" description="Basic residues" evidence="6">
    <location>
        <begin position="123"/>
        <end position="134"/>
    </location>
</feature>
<sequence>MESGIASVETWEQFKKELKAQFYPEDVDYQARKELRALKQIGMIQEYVSKFNSLMLQIPDMSDQDKLFSFLAGVRPWVENELRRREVKTLASTMSTTERLTEFERKTEGNSKSSNDEKDAKKQEKKKFEKKSKKKDSNQSNRFDEKKKKGDKGKSFKPINCFICDGEHMTKDCPKRKMLNALVNESDKAAQHGKETRMGSMMMLNVVHSQAKQNTTSSGKSRRKLVFVDIHMQSGSANTMIDTGAMHNFMAEEEAMRLRLRWAKDGSTMKAVNSAAKAVCGVAKDVKVKVGKWEGIVNFTIVPMDDFNVILGIDFLSHCKAFVLPYLGMVGILDENGSCTLIEAERQNIMGKTQVITALQLKRGLKDGEFTYLAALVAEPEGSALVPKEMIPLLDQYRDELEELRKQLTELLDAEFIQPSKAPCGAPVLFQRKKDGSMRLCIDYRALNKVTIKKKYPIPLIADLFDQLKDARIFSKLDLRSGYYQVQIAAEMKPRQHVSQEREVFVWLDGSVLPWTMDRRRQALDGQSKDPRHCILNRANQGERLEKIFGTPQLLPVFHQKVFSQSCTTHRLAKEEGEMVMVPQVSDDLKRAATEEPVLQLADFSNPFQVLTNASDFAIGGVLEQDGHPIAYESRKLNETERRYTVQEREMTAIVHYLRTWRHYLLDFLAEFDMMLEYKLGRSNNVADALTRRADLAALHMIAPITQVSTNLADCIKEGLRHDPQARQVVEATTHGGTRKFWIGDGLVRTRGGELMRKHHDTPWAGHPGQKRTLALLQHSFYWPGIEEDVEQFVKTSISLRPEPFPHCTPRAPIFVSTTLPHKLEYVIAYREVRHSQRPRQVEYLIKWRGIPEAEATWHEAAKLWQFEKEIAEYREGNATRAVRIIAVGA</sequence>
<feature type="region of interest" description="Disordered" evidence="6">
    <location>
        <begin position="93"/>
        <end position="153"/>
    </location>
</feature>
<dbReference type="Pfam" id="PF17921">
    <property type="entry name" value="Integrase_H2C2"/>
    <property type="match status" value="1"/>
</dbReference>
<name>A0AAV7FGG1_ARIFI</name>
<evidence type="ECO:0000256" key="2">
    <source>
        <dbReference type="ARBA" id="ARBA00022695"/>
    </source>
</evidence>
<evidence type="ECO:0000256" key="4">
    <source>
        <dbReference type="ARBA" id="ARBA00022759"/>
    </source>
</evidence>
<dbReference type="Gene3D" id="3.10.10.10">
    <property type="entry name" value="HIV Type 1 Reverse Transcriptase, subunit A, domain 1"/>
    <property type="match status" value="1"/>
</dbReference>
<dbReference type="Pfam" id="PF13975">
    <property type="entry name" value="gag-asp_proteas"/>
    <property type="match status" value="1"/>
</dbReference>
<proteinExistence type="predicted"/>
<dbReference type="InterPro" id="IPR000477">
    <property type="entry name" value="RT_dom"/>
</dbReference>
<dbReference type="InterPro" id="IPR016197">
    <property type="entry name" value="Chromo-like_dom_sf"/>
</dbReference>
<evidence type="ECO:0000313" key="8">
    <source>
        <dbReference type="EMBL" id="KAG9459162.1"/>
    </source>
</evidence>
<organism evidence="8 9">
    <name type="scientific">Aristolochia fimbriata</name>
    <name type="common">White veined hardy Dutchman's pipe vine</name>
    <dbReference type="NCBI Taxonomy" id="158543"/>
    <lineage>
        <taxon>Eukaryota</taxon>
        <taxon>Viridiplantae</taxon>
        <taxon>Streptophyta</taxon>
        <taxon>Embryophyta</taxon>
        <taxon>Tracheophyta</taxon>
        <taxon>Spermatophyta</taxon>
        <taxon>Magnoliopsida</taxon>
        <taxon>Magnoliidae</taxon>
        <taxon>Piperales</taxon>
        <taxon>Aristolochiaceae</taxon>
        <taxon>Aristolochia</taxon>
    </lineage>
</organism>
<keyword evidence="4" id="KW-0378">Hydrolase</keyword>
<reference evidence="8 9" key="1">
    <citation type="submission" date="2021-07" db="EMBL/GenBank/DDBJ databases">
        <title>The Aristolochia fimbriata genome: insights into angiosperm evolution, floral development and chemical biosynthesis.</title>
        <authorList>
            <person name="Jiao Y."/>
        </authorList>
    </citation>
    <scope>NUCLEOTIDE SEQUENCE [LARGE SCALE GENOMIC DNA]</scope>
    <source>
        <strain evidence="8">IBCAS-2021</strain>
        <tissue evidence="8">Leaf</tissue>
    </source>
</reference>
<dbReference type="Pfam" id="PF17919">
    <property type="entry name" value="RT_RNaseH_2"/>
    <property type="match status" value="1"/>
</dbReference>
<keyword evidence="2" id="KW-0548">Nucleotidyltransferase</keyword>
<dbReference type="PANTHER" id="PTHR37984">
    <property type="entry name" value="PROTEIN CBG26694"/>
    <property type="match status" value="1"/>
</dbReference>
<comment type="caution">
    <text evidence="8">The sequence shown here is derived from an EMBL/GenBank/DDBJ whole genome shotgun (WGS) entry which is preliminary data.</text>
</comment>
<dbReference type="PROSITE" id="PS50013">
    <property type="entry name" value="CHROMO_2"/>
    <property type="match status" value="1"/>
</dbReference>
<feature type="compositionally biased region" description="Basic and acidic residues" evidence="6">
    <location>
        <begin position="142"/>
        <end position="153"/>
    </location>
</feature>
<evidence type="ECO:0000259" key="7">
    <source>
        <dbReference type="PROSITE" id="PS50013"/>
    </source>
</evidence>
<dbReference type="Pfam" id="PF03732">
    <property type="entry name" value="Retrotrans_gag"/>
    <property type="match status" value="1"/>
</dbReference>
<evidence type="ECO:0000313" key="9">
    <source>
        <dbReference type="Proteomes" id="UP000825729"/>
    </source>
</evidence>
<dbReference type="InterPro" id="IPR021109">
    <property type="entry name" value="Peptidase_aspartic_dom_sf"/>
</dbReference>
<dbReference type="AlphaFoldDB" id="A0AAV7FGG1"/>
<dbReference type="GO" id="GO:0004519">
    <property type="term" value="F:endonuclease activity"/>
    <property type="evidence" value="ECO:0007669"/>
    <property type="project" value="UniProtKB-KW"/>
</dbReference>
<dbReference type="Pfam" id="PF00385">
    <property type="entry name" value="Chromo"/>
    <property type="match status" value="1"/>
</dbReference>
<keyword evidence="3" id="KW-0540">Nuclease</keyword>
<keyword evidence="5" id="KW-0511">Multifunctional enzyme</keyword>
<gene>
    <name evidence="8" type="ORF">H6P81_003670</name>
</gene>